<evidence type="ECO:0000313" key="1">
    <source>
        <dbReference type="EMBL" id="KKQ36559.1"/>
    </source>
</evidence>
<evidence type="ECO:0000313" key="2">
    <source>
        <dbReference type="Proteomes" id="UP000034591"/>
    </source>
</evidence>
<dbReference type="AlphaFoldDB" id="A0A0G0JIE2"/>
<dbReference type="EMBL" id="LBTI01000047">
    <property type="protein sequence ID" value="KKQ36559.1"/>
    <property type="molecule type" value="Genomic_DNA"/>
</dbReference>
<dbReference type="STRING" id="1618545.US53_C0047G0001"/>
<reference evidence="1 2" key="1">
    <citation type="journal article" date="2015" name="Nature">
        <title>rRNA introns, odd ribosomes, and small enigmatic genomes across a large radiation of phyla.</title>
        <authorList>
            <person name="Brown C.T."/>
            <person name="Hug L.A."/>
            <person name="Thomas B.C."/>
            <person name="Sharon I."/>
            <person name="Castelle C.J."/>
            <person name="Singh A."/>
            <person name="Wilkins M.J."/>
            <person name="Williams K.H."/>
            <person name="Banfield J.F."/>
        </authorList>
    </citation>
    <scope>NUCLEOTIDE SEQUENCE [LARGE SCALE GENOMIC DNA]</scope>
</reference>
<dbReference type="Proteomes" id="UP000034591">
    <property type="component" value="Unassembled WGS sequence"/>
</dbReference>
<protein>
    <submittedName>
        <fullName evidence="1">Uncharacterized protein</fullName>
    </submittedName>
</protein>
<sequence>MEDKEWVNKTFFGEIVDCYMLADLAKIEKNFDPNNECGNCNFPLALQIFSCMDFIGWLISNPKNKPDDTSGNIIAFIFEFFSEKSKKQVMEVDKFIKIFRHGLTHEYFAKSAGISRKGTELLSIDIVKEALVLDADVLLGEFRSSITELRKKVNEDTALATQIKTRYLEMRNNNSLVTQGIISRSQGNNTITRSTSLKLPIYPSNASVAPPVTLPPELIK</sequence>
<proteinExistence type="predicted"/>
<comment type="caution">
    <text evidence="1">The sequence shown here is derived from an EMBL/GenBank/DDBJ whole genome shotgun (WGS) entry which is preliminary data.</text>
</comment>
<name>A0A0G0JIE2_9BACT</name>
<accession>A0A0G0JIE2</accession>
<gene>
    <name evidence="1" type="ORF">US53_C0047G0001</name>
</gene>
<organism evidence="1 2">
    <name type="scientific">Candidatus Woesebacteria bacterium GW2011_GWA1_37_7</name>
    <dbReference type="NCBI Taxonomy" id="1618545"/>
    <lineage>
        <taxon>Bacteria</taxon>
        <taxon>Candidatus Woeseibacteriota</taxon>
    </lineage>
</organism>